<dbReference type="InterPro" id="IPR003599">
    <property type="entry name" value="Ig_sub"/>
</dbReference>
<dbReference type="Gene3D" id="2.60.40.10">
    <property type="entry name" value="Immunoglobulins"/>
    <property type="match status" value="2"/>
</dbReference>
<name>A0A8C2BUN1_CYPCA</name>
<dbReference type="Proteomes" id="UP000694701">
    <property type="component" value="Unplaced"/>
</dbReference>
<dbReference type="Ensembl" id="ENSCCRT00020001838.1">
    <property type="protein sequence ID" value="ENSCCRP00020001555.1"/>
    <property type="gene ID" value="ENSCCRG00020000927.1"/>
</dbReference>
<evidence type="ECO:0000313" key="2">
    <source>
        <dbReference type="Ensembl" id="ENSCCRP00020001555.1"/>
    </source>
</evidence>
<dbReference type="SMART" id="SM00409">
    <property type="entry name" value="IG"/>
    <property type="match status" value="1"/>
</dbReference>
<dbReference type="PANTHER" id="PTHR21063">
    <property type="entry name" value="LFA-3"/>
    <property type="match status" value="1"/>
</dbReference>
<dbReference type="InterPro" id="IPR013783">
    <property type="entry name" value="Ig-like_fold"/>
</dbReference>
<proteinExistence type="predicted"/>
<dbReference type="InterPro" id="IPR007110">
    <property type="entry name" value="Ig-like_dom"/>
</dbReference>
<accession>A0A8C2BUN1</accession>
<protein>
    <submittedName>
        <fullName evidence="2">Uncharacterized LOC109048273</fullName>
    </submittedName>
</protein>
<dbReference type="InterPro" id="IPR036179">
    <property type="entry name" value="Ig-like_dom_sf"/>
</dbReference>
<evidence type="ECO:0000259" key="1">
    <source>
        <dbReference type="PROSITE" id="PS50835"/>
    </source>
</evidence>
<reference evidence="2" key="1">
    <citation type="submission" date="2025-08" db="UniProtKB">
        <authorList>
            <consortium name="Ensembl"/>
        </authorList>
    </citation>
    <scope>IDENTIFICATION</scope>
</reference>
<dbReference type="CDD" id="cd00096">
    <property type="entry name" value="Ig"/>
    <property type="match status" value="1"/>
</dbReference>
<dbReference type="AlphaFoldDB" id="A0A8C2BUN1"/>
<dbReference type="PROSITE" id="PS50835">
    <property type="entry name" value="IG_LIKE"/>
    <property type="match status" value="1"/>
</dbReference>
<dbReference type="PANTHER" id="PTHR21063:SF4">
    <property type="entry name" value="CD48 ANTIGEN-RELATED"/>
    <property type="match status" value="1"/>
</dbReference>
<evidence type="ECO:0000313" key="3">
    <source>
        <dbReference type="Proteomes" id="UP000694701"/>
    </source>
</evidence>
<feature type="domain" description="Ig-like" evidence="1">
    <location>
        <begin position="138"/>
        <end position="226"/>
    </location>
</feature>
<organism evidence="2 3">
    <name type="scientific">Cyprinus carpio</name>
    <name type="common">Common carp</name>
    <dbReference type="NCBI Taxonomy" id="7962"/>
    <lineage>
        <taxon>Eukaryota</taxon>
        <taxon>Metazoa</taxon>
        <taxon>Chordata</taxon>
        <taxon>Craniata</taxon>
        <taxon>Vertebrata</taxon>
        <taxon>Euteleostomi</taxon>
        <taxon>Actinopterygii</taxon>
        <taxon>Neopterygii</taxon>
        <taxon>Teleostei</taxon>
        <taxon>Ostariophysi</taxon>
        <taxon>Cypriniformes</taxon>
        <taxon>Cyprinidae</taxon>
        <taxon>Cyprininae</taxon>
        <taxon>Cyprinus</taxon>
    </lineage>
</organism>
<dbReference type="SUPFAM" id="SSF48726">
    <property type="entry name" value="Immunoglobulin"/>
    <property type="match status" value="2"/>
</dbReference>
<sequence length="283" mass="31725">MLFCTWVVEVCIISSTKCHSYLTNFNIVSDLVNGDELKTVMEGDVLTLHTGHTESLSEVMWLFKRGDRTVRIAQMYQGNEPFYDKRLTSRVKMNPKTGALSIWNISSSDSGLYQVSLHSGSVSEKSFRVDVYRPVSAPVIRSLVSVNQTQGTLKQPQKMEEICSVFCSVRNDRGVFISWYKGGEMLNQTSNPDLNINLSLALELHYNDPETYSCTAVNPVSNKTVHLHMKEICPRQEDDQDHCGVSEALVRLVLSGLLGITTAVFLFEHLRFCSSQRSAASSI</sequence>